<dbReference type="EMBL" id="PQXJ01000168">
    <property type="protein sequence ID" value="TGO59140.1"/>
    <property type="molecule type" value="Genomic_DNA"/>
</dbReference>
<keyword evidence="2" id="KW-1185">Reference proteome</keyword>
<accession>A0A4Z1IIW7</accession>
<name>A0A4Z1IIW7_9HELO</name>
<comment type="caution">
    <text evidence="1">The sequence shown here is derived from an EMBL/GenBank/DDBJ whole genome shotgun (WGS) entry which is preliminary data.</text>
</comment>
<gene>
    <name evidence="1" type="ORF">BOTNAR_0168g00140</name>
</gene>
<reference evidence="1 2" key="1">
    <citation type="submission" date="2017-12" db="EMBL/GenBank/DDBJ databases">
        <title>Comparative genomics of Botrytis spp.</title>
        <authorList>
            <person name="Valero-Jimenez C.A."/>
            <person name="Tapia P."/>
            <person name="Veloso J."/>
            <person name="Silva-Moreno E."/>
            <person name="Staats M."/>
            <person name="Valdes J.H."/>
            <person name="Van Kan J.A.L."/>
        </authorList>
    </citation>
    <scope>NUCLEOTIDE SEQUENCE [LARGE SCALE GENOMIC DNA]</scope>
    <source>
        <strain evidence="1 2">MUCL2120</strain>
    </source>
</reference>
<proteinExistence type="predicted"/>
<organism evidence="1 2">
    <name type="scientific">Botryotinia narcissicola</name>
    <dbReference type="NCBI Taxonomy" id="278944"/>
    <lineage>
        <taxon>Eukaryota</taxon>
        <taxon>Fungi</taxon>
        <taxon>Dikarya</taxon>
        <taxon>Ascomycota</taxon>
        <taxon>Pezizomycotina</taxon>
        <taxon>Leotiomycetes</taxon>
        <taxon>Helotiales</taxon>
        <taxon>Sclerotiniaceae</taxon>
        <taxon>Botryotinia</taxon>
    </lineage>
</organism>
<protein>
    <submittedName>
        <fullName evidence="1">Uncharacterized protein</fullName>
    </submittedName>
</protein>
<evidence type="ECO:0000313" key="1">
    <source>
        <dbReference type="EMBL" id="TGO59140.1"/>
    </source>
</evidence>
<dbReference type="Proteomes" id="UP000297452">
    <property type="component" value="Unassembled WGS sequence"/>
</dbReference>
<sequence length="65" mass="7661">MVIGRAKRIMHNLTRKDIQYFYKGKVRRADNLFDEKEREGVQQQLNDVTVIVRSSSHIDTNNNNV</sequence>
<evidence type="ECO:0000313" key="2">
    <source>
        <dbReference type="Proteomes" id="UP000297452"/>
    </source>
</evidence>
<dbReference type="AlphaFoldDB" id="A0A4Z1IIW7"/>